<keyword evidence="3" id="KW-1185">Reference proteome</keyword>
<sequence length="77" mass="8165">MRWSSARSGYDGQVHGSGGKEKLRQRRWEPEAETVGEATRAAAISRRCSEEEVCGGGWRDAGTGGGGGEVRAGSGRR</sequence>
<organism evidence="2 3">
    <name type="scientific">Oryza meyeriana var. granulata</name>
    <dbReference type="NCBI Taxonomy" id="110450"/>
    <lineage>
        <taxon>Eukaryota</taxon>
        <taxon>Viridiplantae</taxon>
        <taxon>Streptophyta</taxon>
        <taxon>Embryophyta</taxon>
        <taxon>Tracheophyta</taxon>
        <taxon>Spermatophyta</taxon>
        <taxon>Magnoliopsida</taxon>
        <taxon>Liliopsida</taxon>
        <taxon>Poales</taxon>
        <taxon>Poaceae</taxon>
        <taxon>BOP clade</taxon>
        <taxon>Oryzoideae</taxon>
        <taxon>Oryzeae</taxon>
        <taxon>Oryzinae</taxon>
        <taxon>Oryza</taxon>
        <taxon>Oryza meyeriana</taxon>
    </lineage>
</organism>
<gene>
    <name evidence="2" type="ORF">E2562_019844</name>
</gene>
<evidence type="ECO:0000313" key="2">
    <source>
        <dbReference type="EMBL" id="KAF0902905.1"/>
    </source>
</evidence>
<reference evidence="2 3" key="1">
    <citation type="submission" date="2019-11" db="EMBL/GenBank/DDBJ databases">
        <title>Whole genome sequence of Oryza granulata.</title>
        <authorList>
            <person name="Li W."/>
        </authorList>
    </citation>
    <scope>NUCLEOTIDE SEQUENCE [LARGE SCALE GENOMIC DNA]</scope>
    <source>
        <strain evidence="3">cv. Menghai</strain>
        <tissue evidence="2">Leaf</tissue>
    </source>
</reference>
<dbReference type="Proteomes" id="UP000479710">
    <property type="component" value="Unassembled WGS sequence"/>
</dbReference>
<proteinExistence type="predicted"/>
<protein>
    <recommendedName>
        <fullName evidence="4">DUF834 domain-containing protein</fullName>
    </recommendedName>
</protein>
<name>A0A6G1CQL0_9ORYZ</name>
<comment type="caution">
    <text evidence="2">The sequence shown here is derived from an EMBL/GenBank/DDBJ whole genome shotgun (WGS) entry which is preliminary data.</text>
</comment>
<feature type="region of interest" description="Disordered" evidence="1">
    <location>
        <begin position="1"/>
        <end position="77"/>
    </location>
</feature>
<evidence type="ECO:0008006" key="4">
    <source>
        <dbReference type="Google" id="ProtNLM"/>
    </source>
</evidence>
<evidence type="ECO:0000313" key="3">
    <source>
        <dbReference type="Proteomes" id="UP000479710"/>
    </source>
</evidence>
<dbReference type="EMBL" id="SPHZ02000008">
    <property type="protein sequence ID" value="KAF0902905.1"/>
    <property type="molecule type" value="Genomic_DNA"/>
</dbReference>
<evidence type="ECO:0000256" key="1">
    <source>
        <dbReference type="SAM" id="MobiDB-lite"/>
    </source>
</evidence>
<feature type="compositionally biased region" description="Basic and acidic residues" evidence="1">
    <location>
        <begin position="18"/>
        <end position="30"/>
    </location>
</feature>
<feature type="compositionally biased region" description="Gly residues" evidence="1">
    <location>
        <begin position="54"/>
        <end position="70"/>
    </location>
</feature>
<dbReference type="AlphaFoldDB" id="A0A6G1CQL0"/>
<accession>A0A6G1CQL0</accession>